<dbReference type="STRING" id="1121338.CLTEP_20970"/>
<organism evidence="2 3">
    <name type="scientific">Clostridium tepidiprofundi DSM 19306</name>
    <dbReference type="NCBI Taxonomy" id="1121338"/>
    <lineage>
        <taxon>Bacteria</taxon>
        <taxon>Bacillati</taxon>
        <taxon>Bacillota</taxon>
        <taxon>Clostridia</taxon>
        <taxon>Eubacteriales</taxon>
        <taxon>Clostridiaceae</taxon>
        <taxon>Clostridium</taxon>
    </lineage>
</organism>
<feature type="domain" description="Butirosin biosynthesis protein H N-terminal" evidence="1">
    <location>
        <begin position="19"/>
        <end position="142"/>
    </location>
</feature>
<gene>
    <name evidence="2" type="ORF">CLTEP_20970</name>
</gene>
<proteinExistence type="predicted"/>
<dbReference type="RefSeq" id="WP_066826485.1">
    <property type="nucleotide sequence ID" value="NZ_LTBA01000031.1"/>
</dbReference>
<keyword evidence="3" id="KW-1185">Reference proteome</keyword>
<dbReference type="PATRIC" id="fig|1121338.3.peg.2191"/>
<comment type="caution">
    <text evidence="2">The sequence shown here is derived from an EMBL/GenBank/DDBJ whole genome shotgun (WGS) entry which is preliminary data.</text>
</comment>
<dbReference type="Pfam" id="PF14399">
    <property type="entry name" value="BtrH_N"/>
    <property type="match status" value="1"/>
</dbReference>
<accession>A0A151B2C8</accession>
<sequence>MKISEIKNYSYDNEYDSFCYQNCIKLILAYYGVKKPNLFINMTLSFKLRNEKSKIHIFDDDARSVLPQYKEMVPRYFYEEDVKARDKVWKINCELIREGEPIIVGVDSYYLEYLPYYKNSHGRHTVIVDGFDEESQMVDVVDWFSPWFFIGKVPLNQFLNARDSVNEYDGGIYSGKPVYNNWAKVEKHRLDENNAKLIYTQVKLSYDQYFIDHCEENEYNGFFATKQLKKILENVDTEFDVEQKIEFLKDLHDQLYKSNRRRDFFGLFVKEAYEETKLKKFQLLEAKTKLFFENWEKFIYKIIKCYMRYKENGIMKLIEALDDIINFEMEYKEILVSVLQEDYFNGGFYD</sequence>
<dbReference type="InterPro" id="IPR026935">
    <property type="entry name" value="BtrH_N"/>
</dbReference>
<name>A0A151B2C8_9CLOT</name>
<dbReference type="AlphaFoldDB" id="A0A151B2C8"/>
<reference evidence="2 3" key="1">
    <citation type="submission" date="2016-02" db="EMBL/GenBank/DDBJ databases">
        <title>Genome sequence of Clostridium tepidiprofundi DSM 19306.</title>
        <authorList>
            <person name="Poehlein A."/>
            <person name="Daniel R."/>
        </authorList>
    </citation>
    <scope>NUCLEOTIDE SEQUENCE [LARGE SCALE GENOMIC DNA]</scope>
    <source>
        <strain evidence="2 3">DSM 19306</strain>
    </source>
</reference>
<protein>
    <recommendedName>
        <fullName evidence="1">Butirosin biosynthesis protein H N-terminal domain-containing protein</fullName>
    </recommendedName>
</protein>
<dbReference type="Proteomes" id="UP000075531">
    <property type="component" value="Unassembled WGS sequence"/>
</dbReference>
<dbReference type="OrthoDB" id="1737154at2"/>
<dbReference type="EMBL" id="LTBA01000031">
    <property type="protein sequence ID" value="KYH33960.1"/>
    <property type="molecule type" value="Genomic_DNA"/>
</dbReference>
<evidence type="ECO:0000313" key="2">
    <source>
        <dbReference type="EMBL" id="KYH33960.1"/>
    </source>
</evidence>
<evidence type="ECO:0000313" key="3">
    <source>
        <dbReference type="Proteomes" id="UP000075531"/>
    </source>
</evidence>
<evidence type="ECO:0000259" key="1">
    <source>
        <dbReference type="Pfam" id="PF14399"/>
    </source>
</evidence>